<evidence type="ECO:0000256" key="1">
    <source>
        <dbReference type="ARBA" id="ARBA00004141"/>
    </source>
</evidence>
<sequence>MLDPNSPSPMSLLPECPDGIQWINDLFADCVDTDVKLAGFFMGFLSLVLWLIPTIPQLYQNYRLKQCEGLSIMFILFWLIGDLSNLIGTMLTAQQPIQKIIGFYYLLADVILLAQHAYYTRIYNHGKRARRVAQVFAIFSSLPLFASMFLFVAFALHMGPSSQDPSSDDSVWDHFHKNCEYIGYALGTFAAISYFGGRIPQMIKNYRRQSCEGLSLTMLFIIIPGNITYGLAVLLESTGGDYVWRHLPWLAGSMGCCFFDFIILYQFYKYRGNKQFERLPVDSVDEQKNEDVEDA</sequence>
<feature type="transmembrane region" description="Helical" evidence="6">
    <location>
        <begin position="213"/>
        <end position="235"/>
    </location>
</feature>
<feature type="transmembrane region" description="Helical" evidence="6">
    <location>
        <begin position="103"/>
        <end position="120"/>
    </location>
</feature>
<dbReference type="PANTHER" id="PTHR16201:SF34">
    <property type="entry name" value="LYSOSOMAL AMINO ACID TRANSPORTER 1"/>
    <property type="match status" value="1"/>
</dbReference>
<proteinExistence type="inferred from homology"/>
<reference evidence="8" key="1">
    <citation type="submission" date="2016-11" db="UniProtKB">
        <authorList>
            <consortium name="WormBaseParasite"/>
        </authorList>
    </citation>
    <scope>IDENTIFICATION</scope>
</reference>
<evidence type="ECO:0000313" key="8">
    <source>
        <dbReference type="WBParaSite" id="L893_g14778.t1"/>
    </source>
</evidence>
<evidence type="ECO:0000313" key="7">
    <source>
        <dbReference type="Proteomes" id="UP000095287"/>
    </source>
</evidence>
<comment type="similarity">
    <text evidence="5">Belongs to the laat-1 family.</text>
</comment>
<dbReference type="Gene3D" id="1.20.1280.290">
    <property type="match status" value="2"/>
</dbReference>
<dbReference type="InterPro" id="IPR006603">
    <property type="entry name" value="PQ-loop_rpt"/>
</dbReference>
<evidence type="ECO:0000256" key="6">
    <source>
        <dbReference type="SAM" id="Phobius"/>
    </source>
</evidence>
<evidence type="ECO:0000256" key="5">
    <source>
        <dbReference type="ARBA" id="ARBA00038039"/>
    </source>
</evidence>
<dbReference type="Pfam" id="PF04193">
    <property type="entry name" value="PQ-loop"/>
    <property type="match status" value="2"/>
</dbReference>
<protein>
    <submittedName>
        <fullName evidence="8">PQ loop repeat protein</fullName>
    </submittedName>
</protein>
<dbReference type="WBParaSite" id="L893_g14778.t1">
    <property type="protein sequence ID" value="L893_g14778.t1"/>
    <property type="gene ID" value="L893_g14778"/>
</dbReference>
<feature type="transmembrane region" description="Helical" evidence="6">
    <location>
        <begin position="181"/>
        <end position="201"/>
    </location>
</feature>
<organism evidence="7 8">
    <name type="scientific">Steinernema glaseri</name>
    <dbReference type="NCBI Taxonomy" id="37863"/>
    <lineage>
        <taxon>Eukaryota</taxon>
        <taxon>Metazoa</taxon>
        <taxon>Ecdysozoa</taxon>
        <taxon>Nematoda</taxon>
        <taxon>Chromadorea</taxon>
        <taxon>Rhabditida</taxon>
        <taxon>Tylenchina</taxon>
        <taxon>Panagrolaimomorpha</taxon>
        <taxon>Strongyloidoidea</taxon>
        <taxon>Steinernematidae</taxon>
        <taxon>Steinernema</taxon>
    </lineage>
</organism>
<keyword evidence="3 6" id="KW-1133">Transmembrane helix</keyword>
<name>A0A1I7YC28_9BILA</name>
<feature type="transmembrane region" description="Helical" evidence="6">
    <location>
        <begin position="71"/>
        <end position="91"/>
    </location>
</feature>
<evidence type="ECO:0000256" key="4">
    <source>
        <dbReference type="ARBA" id="ARBA00023136"/>
    </source>
</evidence>
<dbReference type="InterPro" id="IPR051415">
    <property type="entry name" value="LAAT-1"/>
</dbReference>
<dbReference type="AlphaFoldDB" id="A0A1I7YC28"/>
<keyword evidence="7" id="KW-1185">Reference proteome</keyword>
<dbReference type="SMART" id="SM00679">
    <property type="entry name" value="CTNS"/>
    <property type="match status" value="2"/>
</dbReference>
<dbReference type="GO" id="GO:0015174">
    <property type="term" value="F:basic amino acid transmembrane transporter activity"/>
    <property type="evidence" value="ECO:0007669"/>
    <property type="project" value="TreeGrafter"/>
</dbReference>
<evidence type="ECO:0000256" key="3">
    <source>
        <dbReference type="ARBA" id="ARBA00022989"/>
    </source>
</evidence>
<dbReference type="PANTHER" id="PTHR16201">
    <property type="entry name" value="SEVEN TRANSMEMBRANE PROTEIN 1-RELATED"/>
    <property type="match status" value="1"/>
</dbReference>
<keyword evidence="4 6" id="KW-0472">Membrane</keyword>
<keyword evidence="2 6" id="KW-0812">Transmembrane</keyword>
<dbReference type="Proteomes" id="UP000095287">
    <property type="component" value="Unplaced"/>
</dbReference>
<feature type="transmembrane region" description="Helical" evidence="6">
    <location>
        <begin position="247"/>
        <end position="268"/>
    </location>
</feature>
<comment type="subcellular location">
    <subcellularLocation>
        <location evidence="1">Membrane</location>
        <topology evidence="1">Multi-pass membrane protein</topology>
    </subcellularLocation>
</comment>
<accession>A0A1I7YC28</accession>
<feature type="transmembrane region" description="Helical" evidence="6">
    <location>
        <begin position="132"/>
        <end position="156"/>
    </location>
</feature>
<dbReference type="GO" id="GO:0098852">
    <property type="term" value="C:lytic vacuole membrane"/>
    <property type="evidence" value="ECO:0007669"/>
    <property type="project" value="UniProtKB-ARBA"/>
</dbReference>
<dbReference type="FunFam" id="1.20.1280.290:FF:000009">
    <property type="entry name" value="PQ loop repeat family protein"/>
    <property type="match status" value="1"/>
</dbReference>
<feature type="transmembrane region" description="Helical" evidence="6">
    <location>
        <begin position="37"/>
        <end position="59"/>
    </location>
</feature>
<evidence type="ECO:0000256" key="2">
    <source>
        <dbReference type="ARBA" id="ARBA00022692"/>
    </source>
</evidence>